<evidence type="ECO:0000256" key="4">
    <source>
        <dbReference type="ARBA" id="ARBA00023125"/>
    </source>
</evidence>
<evidence type="ECO:0000256" key="7">
    <source>
        <dbReference type="SAM" id="MobiDB-lite"/>
    </source>
</evidence>
<keyword evidence="3" id="KW-0805">Transcription regulation</keyword>
<feature type="region of interest" description="Disordered" evidence="7">
    <location>
        <begin position="1"/>
        <end position="46"/>
    </location>
</feature>
<dbReference type="InterPro" id="IPR004827">
    <property type="entry name" value="bZIP"/>
</dbReference>
<feature type="domain" description="BZIP" evidence="8">
    <location>
        <begin position="297"/>
        <end position="360"/>
    </location>
</feature>
<reference evidence="9" key="1">
    <citation type="journal article" date="2017" name="Gigascience">
        <title>The genome draft of coconut (Cocos nucifera).</title>
        <authorList>
            <person name="Xiao Y."/>
            <person name="Xu P."/>
            <person name="Fan H."/>
            <person name="Baudouin L."/>
            <person name="Xia W."/>
            <person name="Bocs S."/>
            <person name="Xu J."/>
            <person name="Li Q."/>
            <person name="Guo A."/>
            <person name="Zhou L."/>
            <person name="Li J."/>
            <person name="Wu Y."/>
            <person name="Ma Z."/>
            <person name="Armero A."/>
            <person name="Issali A.E."/>
            <person name="Liu N."/>
            <person name="Peng M."/>
            <person name="Yang Y."/>
        </authorList>
    </citation>
    <scope>NUCLEOTIDE SEQUENCE</scope>
    <source>
        <tissue evidence="9">Spear leaf of Hainan Tall coconut</tissue>
    </source>
</reference>
<feature type="region of interest" description="Disordered" evidence="7">
    <location>
        <begin position="279"/>
        <end position="320"/>
    </location>
</feature>
<dbReference type="GO" id="GO:0005634">
    <property type="term" value="C:nucleus"/>
    <property type="evidence" value="ECO:0007669"/>
    <property type="project" value="UniProtKB-SubCell"/>
</dbReference>
<dbReference type="GO" id="GO:0003700">
    <property type="term" value="F:DNA-binding transcription factor activity"/>
    <property type="evidence" value="ECO:0007669"/>
    <property type="project" value="InterPro"/>
</dbReference>
<feature type="region of interest" description="Disordered" evidence="7">
    <location>
        <begin position="120"/>
        <end position="201"/>
    </location>
</feature>
<feature type="compositionally biased region" description="Polar residues" evidence="7">
    <location>
        <begin position="120"/>
        <end position="142"/>
    </location>
</feature>
<dbReference type="SMART" id="SM00338">
    <property type="entry name" value="BRLZ"/>
    <property type="match status" value="1"/>
</dbReference>
<dbReference type="CDD" id="cd14702">
    <property type="entry name" value="bZIP_plant_GBF1"/>
    <property type="match status" value="1"/>
</dbReference>
<dbReference type="InterPro" id="IPR044827">
    <property type="entry name" value="GBF-like"/>
</dbReference>
<gene>
    <name evidence="9" type="ORF">COCNU_14G012080</name>
</gene>
<keyword evidence="10" id="KW-1185">Reference proteome</keyword>
<proteinExistence type="inferred from homology"/>
<dbReference type="InterPro" id="IPR012900">
    <property type="entry name" value="MFMR"/>
</dbReference>
<organism evidence="9 10">
    <name type="scientific">Cocos nucifera</name>
    <name type="common">Coconut palm</name>
    <dbReference type="NCBI Taxonomy" id="13894"/>
    <lineage>
        <taxon>Eukaryota</taxon>
        <taxon>Viridiplantae</taxon>
        <taxon>Streptophyta</taxon>
        <taxon>Embryophyta</taxon>
        <taxon>Tracheophyta</taxon>
        <taxon>Spermatophyta</taxon>
        <taxon>Magnoliopsida</taxon>
        <taxon>Liliopsida</taxon>
        <taxon>Arecaceae</taxon>
        <taxon>Arecoideae</taxon>
        <taxon>Cocoseae</taxon>
        <taxon>Attaleinae</taxon>
        <taxon>Cocos</taxon>
    </lineage>
</organism>
<dbReference type="Pfam" id="PF00170">
    <property type="entry name" value="bZIP_1"/>
    <property type="match status" value="1"/>
</dbReference>
<feature type="compositionally biased region" description="Basic and acidic residues" evidence="7">
    <location>
        <begin position="167"/>
        <end position="189"/>
    </location>
</feature>
<dbReference type="PANTHER" id="PTHR45967:SF31">
    <property type="entry name" value="DNA-BINDING PROTEIN EMBP-1"/>
    <property type="match status" value="1"/>
</dbReference>
<comment type="similarity">
    <text evidence="2">Belongs to the bZIP family.</text>
</comment>
<feature type="compositionally biased region" description="Low complexity" evidence="7">
    <location>
        <begin position="144"/>
        <end position="166"/>
    </location>
</feature>
<accession>A0A8K0NDL2</accession>
<evidence type="ECO:0000256" key="2">
    <source>
        <dbReference type="ARBA" id="ARBA00007163"/>
    </source>
</evidence>
<keyword evidence="6" id="KW-0539">Nucleus</keyword>
<protein>
    <submittedName>
        <fullName evidence="9">DNA-binding protein EMBP-1</fullName>
    </submittedName>
</protein>
<keyword evidence="5" id="KW-0804">Transcription</keyword>
<comment type="subcellular location">
    <subcellularLocation>
        <location evidence="1">Nucleus</location>
    </subcellularLocation>
</comment>
<evidence type="ECO:0000256" key="3">
    <source>
        <dbReference type="ARBA" id="ARBA00023015"/>
    </source>
</evidence>
<evidence type="ECO:0000313" key="10">
    <source>
        <dbReference type="Proteomes" id="UP000797356"/>
    </source>
</evidence>
<dbReference type="PROSITE" id="PS50217">
    <property type="entry name" value="BZIP"/>
    <property type="match status" value="1"/>
</dbReference>
<dbReference type="EMBL" id="CM017885">
    <property type="protein sequence ID" value="KAG1368740.1"/>
    <property type="molecule type" value="Genomic_DNA"/>
</dbReference>
<dbReference type="Proteomes" id="UP000797356">
    <property type="component" value="Chromosome 14"/>
</dbReference>
<dbReference type="Pfam" id="PF07777">
    <property type="entry name" value="MFMR"/>
    <property type="match status" value="1"/>
</dbReference>
<dbReference type="OrthoDB" id="1642657at2759"/>
<name>A0A8K0NDL2_COCNU</name>
<reference evidence="9" key="2">
    <citation type="submission" date="2019-07" db="EMBL/GenBank/DDBJ databases">
        <authorList>
            <person name="Yang Y."/>
            <person name="Bocs S."/>
            <person name="Baudouin L."/>
        </authorList>
    </citation>
    <scope>NUCLEOTIDE SEQUENCE</scope>
    <source>
        <tissue evidence="9">Spear leaf of Hainan Tall coconut</tissue>
    </source>
</reference>
<dbReference type="Gene3D" id="1.20.5.170">
    <property type="match status" value="1"/>
</dbReference>
<evidence type="ECO:0000256" key="1">
    <source>
        <dbReference type="ARBA" id="ARBA00004123"/>
    </source>
</evidence>
<dbReference type="PROSITE" id="PS00036">
    <property type="entry name" value="BZIP_BASIC"/>
    <property type="match status" value="1"/>
</dbReference>
<comment type="caution">
    <text evidence="9">The sequence shown here is derived from an EMBL/GenBank/DDBJ whole genome shotgun (WGS) entry which is preliminary data.</text>
</comment>
<dbReference type="GO" id="GO:0000976">
    <property type="term" value="F:transcription cis-regulatory region binding"/>
    <property type="evidence" value="ECO:0007669"/>
    <property type="project" value="UniProtKB-ARBA"/>
</dbReference>
<dbReference type="SUPFAM" id="SSF57959">
    <property type="entry name" value="Leucine zipper domain"/>
    <property type="match status" value="1"/>
</dbReference>
<feature type="compositionally biased region" description="Low complexity" evidence="7">
    <location>
        <begin position="17"/>
        <end position="26"/>
    </location>
</feature>
<sequence>MGSTEETAAAAEKPSRTEAASTSPAPAVAPPPLSSRESPPAQTPPQVAAHVFSNWAASLQAFYGGGAAAAAPAAAATAPYPFAWGTQRLVSPYAPPIAHSPMYPIGALYSHPSMAVGTAYPTTEPSNGKNKGSANKGSSGNARGSPGKSGDGSKMSSSTAENSSRSGDGRSEGSLDTRDDDTKPKDLSSSKKRSHSNMMAEVEIPQPITAARYGGTVVEPAYRSRGRSATKLPVSAPGRIVLTSPPTNLNIGMDLWNASHAGAVPVKTRPTEAGIATATGRWDGVTAEQQRIQDERELKRERRKQSNRESARRSRLRKQQECDELARKVAELNSENSALTVEVENLKKFCRDLKAENESLEADLTRFYGAGVASALASKVESSAVPSVGGVGSDHVHRSPVDTNRNNGKFYTGIDNPESMLR</sequence>
<evidence type="ECO:0000259" key="8">
    <source>
        <dbReference type="PROSITE" id="PS50217"/>
    </source>
</evidence>
<evidence type="ECO:0000256" key="6">
    <source>
        <dbReference type="ARBA" id="ARBA00023242"/>
    </source>
</evidence>
<dbReference type="FunFam" id="1.20.5.170:FF:000020">
    <property type="entry name" value="BZIP transcription factor"/>
    <property type="match status" value="1"/>
</dbReference>
<keyword evidence="4 9" id="KW-0238">DNA-binding</keyword>
<dbReference type="InterPro" id="IPR046347">
    <property type="entry name" value="bZIP_sf"/>
</dbReference>
<evidence type="ECO:0000313" key="9">
    <source>
        <dbReference type="EMBL" id="KAG1368740.1"/>
    </source>
</evidence>
<dbReference type="AlphaFoldDB" id="A0A8K0NDL2"/>
<dbReference type="InterPro" id="IPR045314">
    <property type="entry name" value="bZIP_plant_GBF1"/>
</dbReference>
<feature type="compositionally biased region" description="Basic and acidic residues" evidence="7">
    <location>
        <begin position="291"/>
        <end position="320"/>
    </location>
</feature>
<evidence type="ECO:0000256" key="5">
    <source>
        <dbReference type="ARBA" id="ARBA00023163"/>
    </source>
</evidence>
<dbReference type="PANTHER" id="PTHR45967">
    <property type="entry name" value="G-BOX-BINDING FACTOR 3-RELATED"/>
    <property type="match status" value="1"/>
</dbReference>
<feature type="region of interest" description="Disordered" evidence="7">
    <location>
        <begin position="385"/>
        <end position="422"/>
    </location>
</feature>